<evidence type="ECO:0000313" key="2">
    <source>
        <dbReference type="EMBL" id="CAL4168001.1"/>
    </source>
</evidence>
<keyword evidence="3" id="KW-1185">Reference proteome</keyword>
<dbReference type="EMBL" id="CAXKWB010049147">
    <property type="protein sequence ID" value="CAL4168001.1"/>
    <property type="molecule type" value="Genomic_DNA"/>
</dbReference>
<feature type="compositionally biased region" description="Basic residues" evidence="1">
    <location>
        <begin position="100"/>
        <end position="112"/>
    </location>
</feature>
<feature type="region of interest" description="Disordered" evidence="1">
    <location>
        <begin position="1"/>
        <end position="156"/>
    </location>
</feature>
<feature type="non-terminal residue" evidence="2">
    <location>
        <position position="1"/>
    </location>
</feature>
<reference evidence="2 3" key="1">
    <citation type="submission" date="2024-05" db="EMBL/GenBank/DDBJ databases">
        <authorList>
            <person name="Wallberg A."/>
        </authorList>
    </citation>
    <scope>NUCLEOTIDE SEQUENCE [LARGE SCALE GENOMIC DNA]</scope>
</reference>
<name>A0AAV2S645_MEGNR</name>
<protein>
    <submittedName>
        <fullName evidence="2">Uncharacterized protein</fullName>
    </submittedName>
</protein>
<evidence type="ECO:0000256" key="1">
    <source>
        <dbReference type="SAM" id="MobiDB-lite"/>
    </source>
</evidence>
<sequence>RHSESWEREEGVHIQETLWEGHEDIQGVENLEVHHETSKGGFARKSSRNDDVHADGNNGYEDGGDEEYEGEYNKNREQPGLVDGGQDSVPGGKDGSRQVGQKRSRVRVKAREKKSVGNAADSEADDEMSPRRRKFNPVRRLSRSESNRDLTEAGRAGFGYAVAGVGTTAAVLSDLDKRIDSTGGTLRRTASDDKLNYAPHQWALSREAKTSSHKASDSSSMSTGVHNKDQENRKRKNSKTPSVNSSVKGGHKASDKTNTHDSGSQNRNINNFEAYERTDSGYIKSAESVSNIESQVMTDEMIGALLLASELREKEKWAFISSDKNIQDLQEGNQKTLSGTRYKENELTNPAHSVLTNKSVSDAKHATVSSNGVETTKQIDTLSEQTKIMSEQNNKLSVREEVNQVAVGNFIAGVVPSAAEND</sequence>
<feature type="compositionally biased region" description="Basic and acidic residues" evidence="1">
    <location>
        <begin position="1"/>
        <end position="38"/>
    </location>
</feature>
<evidence type="ECO:0000313" key="3">
    <source>
        <dbReference type="Proteomes" id="UP001497623"/>
    </source>
</evidence>
<dbReference type="AlphaFoldDB" id="A0AAV2S645"/>
<organism evidence="2 3">
    <name type="scientific">Meganyctiphanes norvegica</name>
    <name type="common">Northern krill</name>
    <name type="synonym">Thysanopoda norvegica</name>
    <dbReference type="NCBI Taxonomy" id="48144"/>
    <lineage>
        <taxon>Eukaryota</taxon>
        <taxon>Metazoa</taxon>
        <taxon>Ecdysozoa</taxon>
        <taxon>Arthropoda</taxon>
        <taxon>Crustacea</taxon>
        <taxon>Multicrustacea</taxon>
        <taxon>Malacostraca</taxon>
        <taxon>Eumalacostraca</taxon>
        <taxon>Eucarida</taxon>
        <taxon>Euphausiacea</taxon>
        <taxon>Euphausiidae</taxon>
        <taxon>Meganyctiphanes</taxon>
    </lineage>
</organism>
<feature type="compositionally biased region" description="Basic and acidic residues" evidence="1">
    <location>
        <begin position="142"/>
        <end position="152"/>
    </location>
</feature>
<feature type="compositionally biased region" description="Basic residues" evidence="1">
    <location>
        <begin position="131"/>
        <end position="141"/>
    </location>
</feature>
<gene>
    <name evidence="2" type="ORF">MNOR_LOCUS33650</name>
</gene>
<feature type="region of interest" description="Disordered" evidence="1">
    <location>
        <begin position="172"/>
        <end position="273"/>
    </location>
</feature>
<feature type="non-terminal residue" evidence="2">
    <location>
        <position position="422"/>
    </location>
</feature>
<dbReference type="Proteomes" id="UP001497623">
    <property type="component" value="Unassembled WGS sequence"/>
</dbReference>
<proteinExistence type="predicted"/>
<comment type="caution">
    <text evidence="2">The sequence shown here is derived from an EMBL/GenBank/DDBJ whole genome shotgun (WGS) entry which is preliminary data.</text>
</comment>
<feature type="compositionally biased region" description="Basic and acidic residues" evidence="1">
    <location>
        <begin position="206"/>
        <end position="216"/>
    </location>
</feature>
<feature type="compositionally biased region" description="Polar residues" evidence="1">
    <location>
        <begin position="260"/>
        <end position="271"/>
    </location>
</feature>
<accession>A0AAV2S645</accession>